<dbReference type="GO" id="GO:0030170">
    <property type="term" value="F:pyridoxal phosphate binding"/>
    <property type="evidence" value="ECO:0007669"/>
    <property type="project" value="InterPro"/>
</dbReference>
<dbReference type="GO" id="GO:0005975">
    <property type="term" value="P:carbohydrate metabolic process"/>
    <property type="evidence" value="ECO:0007669"/>
    <property type="project" value="InterPro"/>
</dbReference>
<accession>A0A3A4R0T6</accession>
<name>A0A3A4R0T6_9BACT</name>
<comment type="similarity">
    <text evidence="1">Belongs to the glycogen phosphorylase family.</text>
</comment>
<organism evidence="2 3">
    <name type="scientific">Candidatus Auribacter fodinae</name>
    <dbReference type="NCBI Taxonomy" id="2093366"/>
    <lineage>
        <taxon>Bacteria</taxon>
        <taxon>Pseudomonadati</taxon>
        <taxon>Candidatus Auribacterota</taxon>
        <taxon>Candidatus Auribacteria</taxon>
        <taxon>Candidatus Auribacterales</taxon>
        <taxon>Candidatus Auribacteraceae</taxon>
        <taxon>Candidatus Auribacter</taxon>
    </lineage>
</organism>
<evidence type="ECO:0000256" key="1">
    <source>
        <dbReference type="ARBA" id="ARBA00006047"/>
    </source>
</evidence>
<dbReference type="EMBL" id="QZJZ01000042">
    <property type="protein sequence ID" value="RJP59750.1"/>
    <property type="molecule type" value="Genomic_DNA"/>
</dbReference>
<comment type="caution">
    <text evidence="2">The sequence shown here is derived from an EMBL/GenBank/DDBJ whole genome shotgun (WGS) entry which is preliminary data.</text>
</comment>
<dbReference type="PANTHER" id="PTHR42655:SF1">
    <property type="entry name" value="GLYCOGEN PHOSPHORYLASE"/>
    <property type="match status" value="1"/>
</dbReference>
<dbReference type="SUPFAM" id="SSF53756">
    <property type="entry name" value="UDP-Glycosyltransferase/glycogen phosphorylase"/>
    <property type="match status" value="1"/>
</dbReference>
<dbReference type="InterPro" id="IPR011834">
    <property type="entry name" value="Agluc_phsphrylas"/>
</dbReference>
<sequence length="1678" mass="190265">MRPLPAKNGFSCLNLFSAIYLQRHLRYNYYILNLRKETVMKKNPHVLQKVHSFALFLSITLSACTLIASEPVKNISIPPTLGVITDTYQGTSDTCVIHVRDLHSNPLVQRNIADIIGYFRERYDIPYLFVEGYWGEYDLSPVRLHPADQSLKDALTEYFLKKGTIAGSEYYSLTADEPPFIYGIEDKRLYDKNRQAFQDVMKTSSSVRAVFQSMNDQLEQRSEEVCNDELRAFYAEYYACFWQKNIDFESFANRFAKHMGTIELSESETAVIQDFFRTIQLEKNLNHQRLDIELKKFFNYVSVTFSAEKPENLFSDYLGYLVGKVNGNDFFIQCGSFAEQKNIDLSAYAQLHSRIELAHLHTNLDSTKLFNALHAGCRQIIEHLAQTDEEINLCIYRDYLALAETATDLNLTGTEWQWFTSFREKTNLDAIADYISDNSESAFSENILTQLNDVINTGTEFYTLSHQRDSILCDTTLAQMQDQDIEFSIQITGGFHSEHILETLRAKGISYIAITPRAQLDVEANMYSNIMIGYRTYLEKVLGLQNFQTNTLAPELVAVKLLTTALDQLEGVALTPQFANTFYQTLASMNKLDFEAGGKILDLFKSSTPLSPHLIDEFLAGKLTEKDKDFLLEMILMSSASSYMDPRYLAKLREYGYLDISDEALDEFSSIITAVRRIDRDNRTRLIETIKKQMNGTTTVEQNPVTREYNGIDNVINQLKDRSVVYFSPEMKLLGGVRSLFAGGLGVLAGEYVEGLADLGIPTYGVTLLYKKTVRQKIENGKQITEEISVDYSKLPVFDTGIVIEQNVMGVPVRARVWEIRAGDARIFALEDLTSDVTDMLYGGEKETAALREQQNQLLGRGGIQALQIMLDNGIIDKKPAILHKNEANCWGATDEVLFRQMFQEQFDPNGYWQDIGMAFTTHTPVPAGLPKISASNFGTNNIIHLGWLLGIDQHSIIELFVPQWDELDAETRARVEQLAKSDMDQFTKTFLQVLQSEIVLNLTEAEARISDVTSSVSLRHEEVTNAEIIKAKKSPSRHEEGTLQASIGITNGVLLHDWQPPEFQFTDPETITDETLINVKQREKAEYIAMINDRTGSNLSADHLTISIMRRTNLYKRTDMILQDIDALAEKLKGKYGDMPINIVFSGIAHPKDEPAKQMFQTIQAAIERKHPTVHVAVVPQYDITVAKYGVRGSDIWLMMPVEKMEASSTSHQKALGSGTIILSSFDGAMIEEVADIDDDPANANGAFLTPIILSRTIPKDNFKFIEAHTSQNNGNNGFYQKPVIAINGGGEYHPVAVIDKGDKYIIIDDIISDISAENIQRHIDANPIHLRESGLDLSKLITADGKISSEELRKMWYQTLAPLTTGDLIRLYYENKEPWYSRLYDKVGHLAELYYGAQHGDADMRSRYANLLRNSLRRSYEVDIHRMALDYVRDMYSVILQKMNSRAEKQQSLFEELIPNQDMRDAVIARRSEILQAKQAEYDRNLTERLVWGYVGNGIGTNITKLTTSADANENLHATNEPMQINVDLQLGWVVQPDDFVIELHYGLPSEQEKVVEMNRTQTLDMVNKQYRYSAVIVPEAEGQYQFRTVIRPVNPRLVNVLNSIHEAQSNEELAKALPEYVTRLADLVKKEPLDQGMQRWFPEDRSIDVVTPVTASPRAITDIDSRAQELLGASL</sequence>
<dbReference type="PANTHER" id="PTHR42655">
    <property type="entry name" value="GLYCOGEN PHOSPHORYLASE"/>
    <property type="match status" value="1"/>
</dbReference>
<dbReference type="GO" id="GO:0008184">
    <property type="term" value="F:glycogen phosphorylase activity"/>
    <property type="evidence" value="ECO:0007669"/>
    <property type="project" value="InterPro"/>
</dbReference>
<gene>
    <name evidence="2" type="primary">glgP</name>
    <name evidence="2" type="ORF">C4541_05455</name>
</gene>
<evidence type="ECO:0000313" key="3">
    <source>
        <dbReference type="Proteomes" id="UP000266426"/>
    </source>
</evidence>
<dbReference type="InterPro" id="IPR000811">
    <property type="entry name" value="Glyco_trans_35"/>
</dbReference>
<dbReference type="Proteomes" id="UP000266426">
    <property type="component" value="Unassembled WGS sequence"/>
</dbReference>
<dbReference type="InterPro" id="IPR052182">
    <property type="entry name" value="Glycogen/Maltodextrin_Phosph"/>
</dbReference>
<reference evidence="2 3" key="1">
    <citation type="journal article" date="2017" name="ISME J.">
        <title>Energy and carbon metabolisms in a deep terrestrial subsurface fluid microbial community.</title>
        <authorList>
            <person name="Momper L."/>
            <person name="Jungbluth S.P."/>
            <person name="Lee M.D."/>
            <person name="Amend J.P."/>
        </authorList>
    </citation>
    <scope>NUCLEOTIDE SEQUENCE [LARGE SCALE GENOMIC DNA]</scope>
    <source>
        <strain evidence="2">SURF_26</strain>
    </source>
</reference>
<protein>
    <submittedName>
        <fullName evidence="2">Alpha-glucan family phosphorylase</fullName>
    </submittedName>
</protein>
<evidence type="ECO:0000313" key="2">
    <source>
        <dbReference type="EMBL" id="RJP59750.1"/>
    </source>
</evidence>
<proteinExistence type="inferred from homology"/>
<dbReference type="Gene3D" id="3.40.50.2000">
    <property type="entry name" value="Glycogen Phosphorylase B"/>
    <property type="match status" value="2"/>
</dbReference>
<dbReference type="Pfam" id="PF00343">
    <property type="entry name" value="Phosphorylase"/>
    <property type="match status" value="1"/>
</dbReference>
<dbReference type="NCBIfam" id="TIGR02094">
    <property type="entry name" value="more_P_ylases"/>
    <property type="match status" value="1"/>
</dbReference>